<reference evidence="1" key="1">
    <citation type="journal article" date="2023" name="Mol. Phylogenet. Evol.">
        <title>Genome-scale phylogeny and comparative genomics of the fungal order Sordariales.</title>
        <authorList>
            <person name="Hensen N."/>
            <person name="Bonometti L."/>
            <person name="Westerberg I."/>
            <person name="Brannstrom I.O."/>
            <person name="Guillou S."/>
            <person name="Cros-Aarteil S."/>
            <person name="Calhoun S."/>
            <person name="Haridas S."/>
            <person name="Kuo A."/>
            <person name="Mondo S."/>
            <person name="Pangilinan J."/>
            <person name="Riley R."/>
            <person name="LaButti K."/>
            <person name="Andreopoulos B."/>
            <person name="Lipzen A."/>
            <person name="Chen C."/>
            <person name="Yan M."/>
            <person name="Daum C."/>
            <person name="Ng V."/>
            <person name="Clum A."/>
            <person name="Steindorff A."/>
            <person name="Ohm R.A."/>
            <person name="Martin F."/>
            <person name="Silar P."/>
            <person name="Natvig D.O."/>
            <person name="Lalanne C."/>
            <person name="Gautier V."/>
            <person name="Ament-Velasquez S.L."/>
            <person name="Kruys A."/>
            <person name="Hutchinson M.I."/>
            <person name="Powell A.J."/>
            <person name="Barry K."/>
            <person name="Miller A.N."/>
            <person name="Grigoriev I.V."/>
            <person name="Debuchy R."/>
            <person name="Gladieux P."/>
            <person name="Hiltunen Thoren M."/>
            <person name="Johannesson H."/>
        </authorList>
    </citation>
    <scope>NUCLEOTIDE SEQUENCE</scope>
    <source>
        <strain evidence="1">CBS 990.96</strain>
    </source>
</reference>
<accession>A0AAN7BW33</accession>
<organism evidence="1 2">
    <name type="scientific">Podospora fimiseda</name>
    <dbReference type="NCBI Taxonomy" id="252190"/>
    <lineage>
        <taxon>Eukaryota</taxon>
        <taxon>Fungi</taxon>
        <taxon>Dikarya</taxon>
        <taxon>Ascomycota</taxon>
        <taxon>Pezizomycotina</taxon>
        <taxon>Sordariomycetes</taxon>
        <taxon>Sordariomycetidae</taxon>
        <taxon>Sordariales</taxon>
        <taxon>Podosporaceae</taxon>
        <taxon>Podospora</taxon>
    </lineage>
</organism>
<comment type="caution">
    <text evidence="1">The sequence shown here is derived from an EMBL/GenBank/DDBJ whole genome shotgun (WGS) entry which is preliminary data.</text>
</comment>
<dbReference type="EMBL" id="MU865302">
    <property type="protein sequence ID" value="KAK4230063.1"/>
    <property type="molecule type" value="Genomic_DNA"/>
</dbReference>
<reference evidence="1" key="2">
    <citation type="submission" date="2023-05" db="EMBL/GenBank/DDBJ databases">
        <authorList>
            <consortium name="Lawrence Berkeley National Laboratory"/>
            <person name="Steindorff A."/>
            <person name="Hensen N."/>
            <person name="Bonometti L."/>
            <person name="Westerberg I."/>
            <person name="Brannstrom I.O."/>
            <person name="Guillou S."/>
            <person name="Cros-Aarteil S."/>
            <person name="Calhoun S."/>
            <person name="Haridas S."/>
            <person name="Kuo A."/>
            <person name="Mondo S."/>
            <person name="Pangilinan J."/>
            <person name="Riley R."/>
            <person name="Labutti K."/>
            <person name="Andreopoulos B."/>
            <person name="Lipzen A."/>
            <person name="Chen C."/>
            <person name="Yanf M."/>
            <person name="Daum C."/>
            <person name="Ng V."/>
            <person name="Clum A."/>
            <person name="Ohm R."/>
            <person name="Martin F."/>
            <person name="Silar P."/>
            <person name="Natvig D."/>
            <person name="Lalanne C."/>
            <person name="Gautier V."/>
            <person name="Ament-Velasquez S.L."/>
            <person name="Kruys A."/>
            <person name="Hutchinson M.I."/>
            <person name="Powell A.J."/>
            <person name="Barry K."/>
            <person name="Miller A.N."/>
            <person name="Grigoriev I.V."/>
            <person name="Debuchy R."/>
            <person name="Gladieux P."/>
            <person name="Thoren M.H."/>
            <person name="Johannesson H."/>
        </authorList>
    </citation>
    <scope>NUCLEOTIDE SEQUENCE</scope>
    <source>
        <strain evidence="1">CBS 990.96</strain>
    </source>
</reference>
<dbReference type="Proteomes" id="UP001301958">
    <property type="component" value="Unassembled WGS sequence"/>
</dbReference>
<proteinExistence type="predicted"/>
<protein>
    <submittedName>
        <fullName evidence="1">Uncharacterized protein</fullName>
    </submittedName>
</protein>
<dbReference type="AlphaFoldDB" id="A0AAN7BW33"/>
<evidence type="ECO:0000313" key="1">
    <source>
        <dbReference type="EMBL" id="KAK4230063.1"/>
    </source>
</evidence>
<keyword evidence="2" id="KW-1185">Reference proteome</keyword>
<gene>
    <name evidence="1" type="ORF">QBC38DRAFT_452668</name>
</gene>
<sequence>MESAMLDLPASNQNYGSQVQNNLGTINNTFHHSPAILQPVSGAAFDSHDEEYNARCYDGTRTELLLQIRE</sequence>
<name>A0AAN7BW33_9PEZI</name>
<evidence type="ECO:0000313" key="2">
    <source>
        <dbReference type="Proteomes" id="UP001301958"/>
    </source>
</evidence>